<dbReference type="STRING" id="111015.AXF14_06570"/>
<sequence length="132" mass="14553">MNVLATLAMYTQLLVHWAYLALQWAAILVGVLAFIDVIRRPADHFVAADKRTKGFWLGVNAAGFLVVLLLGAGSMLGLLGFVANAVYLADVRPALDYYKPVRVRSRVRRTDGSSQTRPNRRGGRGNDGGRRR</sequence>
<keyword evidence="2" id="KW-0812">Transmembrane</keyword>
<proteinExistence type="predicted"/>
<evidence type="ECO:0000313" key="3">
    <source>
        <dbReference type="EMBL" id="AMD87308.1"/>
    </source>
</evidence>
<feature type="region of interest" description="Disordered" evidence="1">
    <location>
        <begin position="106"/>
        <end position="132"/>
    </location>
</feature>
<feature type="transmembrane region" description="Helical" evidence="2">
    <location>
        <begin position="55"/>
        <end position="88"/>
    </location>
</feature>
<organism evidence="3 4">
    <name type="scientific">Actinomyces radicidentis</name>
    <dbReference type="NCBI Taxonomy" id="111015"/>
    <lineage>
        <taxon>Bacteria</taxon>
        <taxon>Bacillati</taxon>
        <taxon>Actinomycetota</taxon>
        <taxon>Actinomycetes</taxon>
        <taxon>Actinomycetales</taxon>
        <taxon>Actinomycetaceae</taxon>
        <taxon>Actinomyces</taxon>
    </lineage>
</organism>
<dbReference type="EMBL" id="CP014228">
    <property type="protein sequence ID" value="AMD87308.1"/>
    <property type="molecule type" value="Genomic_DNA"/>
</dbReference>
<dbReference type="KEGG" id="ard:AXF14_06570"/>
<dbReference type="AlphaFoldDB" id="A0A0X8JEE0"/>
<dbReference type="Pfam" id="PF10724">
    <property type="entry name" value="DUF2516"/>
    <property type="match status" value="1"/>
</dbReference>
<name>A0A0X8JEE0_ACTRD</name>
<dbReference type="InterPro" id="IPR019662">
    <property type="entry name" value="DUF2516"/>
</dbReference>
<evidence type="ECO:0000256" key="2">
    <source>
        <dbReference type="SAM" id="Phobius"/>
    </source>
</evidence>
<keyword evidence="2" id="KW-1133">Transmembrane helix</keyword>
<reference evidence="4" key="1">
    <citation type="submission" date="2016-02" db="EMBL/GenBank/DDBJ databases">
        <authorList>
            <person name="Holder M.E."/>
            <person name="Ajami N.J."/>
            <person name="Petrosino J.F."/>
        </authorList>
    </citation>
    <scope>NUCLEOTIDE SEQUENCE [LARGE SCALE GENOMIC DNA]</scope>
    <source>
        <strain evidence="4">CCUG 36733</strain>
    </source>
</reference>
<dbReference type="RefSeq" id="WP_067941848.1">
    <property type="nucleotide sequence ID" value="NZ_CAUHMM010000118.1"/>
</dbReference>
<accession>A0A0X8JEE0</accession>
<feature type="transmembrane region" description="Helical" evidence="2">
    <location>
        <begin position="14"/>
        <end position="35"/>
    </location>
</feature>
<keyword evidence="2" id="KW-0472">Membrane</keyword>
<evidence type="ECO:0000313" key="4">
    <source>
        <dbReference type="Proteomes" id="UP000065220"/>
    </source>
</evidence>
<evidence type="ECO:0008006" key="5">
    <source>
        <dbReference type="Google" id="ProtNLM"/>
    </source>
</evidence>
<dbReference type="Proteomes" id="UP000065220">
    <property type="component" value="Chromosome"/>
</dbReference>
<protein>
    <recommendedName>
        <fullName evidence="5">DUF2516 domain-containing protein</fullName>
    </recommendedName>
</protein>
<gene>
    <name evidence="3" type="ORF">AXF14_06570</name>
</gene>
<keyword evidence="4" id="KW-1185">Reference proteome</keyword>
<evidence type="ECO:0000256" key="1">
    <source>
        <dbReference type="SAM" id="MobiDB-lite"/>
    </source>
</evidence>